<proteinExistence type="inferred from homology"/>
<gene>
    <name evidence="3" type="ORF">CCV52592_0504</name>
</gene>
<dbReference type="Pfam" id="PF03795">
    <property type="entry name" value="YCII"/>
    <property type="match status" value="1"/>
</dbReference>
<comment type="similarity">
    <text evidence="1">Belongs to the YciI family.</text>
</comment>
<protein>
    <recommendedName>
        <fullName evidence="2">YCII-related domain-containing protein</fullName>
    </recommendedName>
</protein>
<dbReference type="InterPro" id="IPR005545">
    <property type="entry name" value="YCII"/>
</dbReference>
<dbReference type="KEGG" id="ccv:CCV52592_0504"/>
<dbReference type="AlphaFoldDB" id="A7GXC6"/>
<dbReference type="SUPFAM" id="SSF54909">
    <property type="entry name" value="Dimeric alpha+beta barrel"/>
    <property type="match status" value="1"/>
</dbReference>
<dbReference type="STRING" id="360105.CCV52592_0504"/>
<sequence>MYLINITLKVDKVPADKAEAMFERHREWFGKNFKEGKFVLLGPYQDEPHAGIIIANLKDRAELDKILVEDVYYPDMAEYEIREFKAAMAADLSAFAGK</sequence>
<reference evidence="3" key="1">
    <citation type="submission" date="2016-07" db="EMBL/GenBank/DDBJ databases">
        <title>Comparative genomics of the Campylobacter concisus group.</title>
        <authorList>
            <person name="Miller W.G."/>
            <person name="Yee E."/>
            <person name="Chapman M.H."/>
            <person name="Huynh S."/>
            <person name="Bono J.L."/>
            <person name="On S.L.W."/>
            <person name="StLeger J."/>
            <person name="Foster G."/>
            <person name="Parker C.T."/>
        </authorList>
    </citation>
    <scope>NUCLEOTIDE SEQUENCE</scope>
    <source>
        <strain evidence="3">525.92</strain>
    </source>
</reference>
<dbReference type="HOGENOM" id="CLU_110355_6_1_7"/>
<evidence type="ECO:0000313" key="4">
    <source>
        <dbReference type="Proteomes" id="UP000006380"/>
    </source>
</evidence>
<dbReference type="Proteomes" id="UP000006380">
    <property type="component" value="Chromosome"/>
</dbReference>
<dbReference type="RefSeq" id="WP_011992036.1">
    <property type="nucleotide sequence ID" value="NC_009715.2"/>
</dbReference>
<evidence type="ECO:0000313" key="3">
    <source>
        <dbReference type="EMBL" id="EAU00703.1"/>
    </source>
</evidence>
<evidence type="ECO:0000259" key="2">
    <source>
        <dbReference type="Pfam" id="PF03795"/>
    </source>
</evidence>
<feature type="domain" description="YCII-related" evidence="2">
    <location>
        <begin position="11"/>
        <end position="85"/>
    </location>
</feature>
<evidence type="ECO:0000256" key="1">
    <source>
        <dbReference type="ARBA" id="ARBA00007689"/>
    </source>
</evidence>
<accession>A7GXC6</accession>
<organism evidence="3 4">
    <name type="scientific">Campylobacter curvus (strain 525.92)</name>
    <dbReference type="NCBI Taxonomy" id="360105"/>
    <lineage>
        <taxon>Bacteria</taxon>
        <taxon>Pseudomonadati</taxon>
        <taxon>Campylobacterota</taxon>
        <taxon>Epsilonproteobacteria</taxon>
        <taxon>Campylobacterales</taxon>
        <taxon>Campylobacteraceae</taxon>
        <taxon>Campylobacter</taxon>
    </lineage>
</organism>
<dbReference type="EMBL" id="CP000767">
    <property type="protein sequence ID" value="EAU00703.1"/>
    <property type="molecule type" value="Genomic_DNA"/>
</dbReference>
<name>A7GXC6_CAMC5</name>
<dbReference type="InterPro" id="IPR011008">
    <property type="entry name" value="Dimeric_a/b-barrel"/>
</dbReference>
<dbReference type="Gene3D" id="3.30.70.1060">
    <property type="entry name" value="Dimeric alpha+beta barrel"/>
    <property type="match status" value="1"/>
</dbReference>
<keyword evidence="4" id="KW-1185">Reference proteome</keyword>
<dbReference type="OrthoDB" id="9814407at2"/>